<dbReference type="Proteomes" id="UP000077202">
    <property type="component" value="Unassembled WGS sequence"/>
</dbReference>
<dbReference type="FunFam" id="3.40.50.720:FF:000085">
    <property type="entry name" value="Dihydroflavonol reductase"/>
    <property type="match status" value="1"/>
</dbReference>
<dbReference type="PANTHER" id="PTHR10366:SF821">
    <property type="entry name" value="TETRAKETIDE ALPHA-PYRONE REDUCTASE 1"/>
    <property type="match status" value="1"/>
</dbReference>
<dbReference type="InterPro" id="IPR001509">
    <property type="entry name" value="Epimerase_deHydtase"/>
</dbReference>
<protein>
    <recommendedName>
        <fullName evidence="2">NAD-dependent epimerase/dehydratase domain-containing protein</fullName>
    </recommendedName>
</protein>
<dbReference type="Gene3D" id="3.40.50.720">
    <property type="entry name" value="NAD(P)-binding Rossmann-like Domain"/>
    <property type="match status" value="1"/>
</dbReference>
<dbReference type="AlphaFoldDB" id="A0A176W0A0"/>
<gene>
    <name evidence="3" type="ORF">AXG93_815s1630</name>
</gene>
<dbReference type="SUPFAM" id="SSF51735">
    <property type="entry name" value="NAD(P)-binding Rossmann-fold domains"/>
    <property type="match status" value="1"/>
</dbReference>
<comment type="caution">
    <text evidence="3">The sequence shown here is derived from an EMBL/GenBank/DDBJ whole genome shotgun (WGS) entry which is preliminary data.</text>
</comment>
<evidence type="ECO:0000313" key="3">
    <source>
        <dbReference type="EMBL" id="OAE26500.1"/>
    </source>
</evidence>
<keyword evidence="1" id="KW-0560">Oxidoreductase</keyword>
<keyword evidence="4" id="KW-1185">Reference proteome</keyword>
<sequence length="327" mass="35597">MAGDGEVEAPKGLVCVTGAGGYVASYLVKSLLEAGYRVRGTVRNPDSEPKTRHLRELPGAKERLELVSADLLSEGSFDAAVEGCDGVFHTASPVVFPKIDPFVEMVEPAIKGTLNVLKSCSKANVKRVVLTSSSSAFRMRPDYSADVPLDESSWSSVQFCKDIKLWYALAKTMAEQAAWDYSKETGLNLVSVLPTYIIGSIIPPELSATSTDVLGLFTGKAGNFAKFGRMGYVHIDDVATAHILAYEKPEAEGRYIVSGITLDNDEMAEMLAKRYPTLDVPKIEKGAGMPYYNINVSKLAKLGLEKYKPIEEAFDDVVESYKQKGML</sequence>
<name>A0A176W0A0_MARPO</name>
<organism evidence="3 4">
    <name type="scientific">Marchantia polymorpha subsp. ruderalis</name>
    <dbReference type="NCBI Taxonomy" id="1480154"/>
    <lineage>
        <taxon>Eukaryota</taxon>
        <taxon>Viridiplantae</taxon>
        <taxon>Streptophyta</taxon>
        <taxon>Embryophyta</taxon>
        <taxon>Marchantiophyta</taxon>
        <taxon>Marchantiopsida</taxon>
        <taxon>Marchantiidae</taxon>
        <taxon>Marchantiales</taxon>
        <taxon>Marchantiaceae</taxon>
        <taxon>Marchantia</taxon>
    </lineage>
</organism>
<dbReference type="CDD" id="cd08958">
    <property type="entry name" value="FR_SDR_e"/>
    <property type="match status" value="1"/>
</dbReference>
<feature type="domain" description="NAD-dependent epimerase/dehydratase" evidence="2">
    <location>
        <begin position="14"/>
        <end position="252"/>
    </location>
</feature>
<reference evidence="3" key="1">
    <citation type="submission" date="2016-03" db="EMBL/GenBank/DDBJ databases">
        <title>Mechanisms controlling the formation of the plant cell surface in tip-growing cells are functionally conserved among land plants.</title>
        <authorList>
            <person name="Honkanen S."/>
            <person name="Jones V.A."/>
            <person name="Morieri G."/>
            <person name="Champion C."/>
            <person name="Hetherington A.J."/>
            <person name="Kelly S."/>
            <person name="Saint-Marcoux D."/>
            <person name="Proust H."/>
            <person name="Prescott H."/>
            <person name="Dolan L."/>
        </authorList>
    </citation>
    <scope>NUCLEOTIDE SEQUENCE [LARGE SCALE GENOMIC DNA]</scope>
    <source>
        <tissue evidence="3">Whole gametophyte</tissue>
    </source>
</reference>
<evidence type="ECO:0000313" key="4">
    <source>
        <dbReference type="Proteomes" id="UP000077202"/>
    </source>
</evidence>
<accession>A0A176W0A0</accession>
<dbReference type="PANTHER" id="PTHR10366">
    <property type="entry name" value="NAD DEPENDENT EPIMERASE/DEHYDRATASE"/>
    <property type="match status" value="1"/>
</dbReference>
<dbReference type="GO" id="GO:0016616">
    <property type="term" value="F:oxidoreductase activity, acting on the CH-OH group of donors, NAD or NADP as acceptor"/>
    <property type="evidence" value="ECO:0007669"/>
    <property type="project" value="TreeGrafter"/>
</dbReference>
<dbReference type="InterPro" id="IPR050425">
    <property type="entry name" value="NAD(P)_dehydrat-like"/>
</dbReference>
<dbReference type="InterPro" id="IPR036291">
    <property type="entry name" value="NAD(P)-bd_dom_sf"/>
</dbReference>
<evidence type="ECO:0000256" key="1">
    <source>
        <dbReference type="ARBA" id="ARBA00023002"/>
    </source>
</evidence>
<proteinExistence type="predicted"/>
<dbReference type="Pfam" id="PF01370">
    <property type="entry name" value="Epimerase"/>
    <property type="match status" value="1"/>
</dbReference>
<dbReference type="EMBL" id="LVLJ01002167">
    <property type="protein sequence ID" value="OAE26500.1"/>
    <property type="molecule type" value="Genomic_DNA"/>
</dbReference>
<evidence type="ECO:0000259" key="2">
    <source>
        <dbReference type="Pfam" id="PF01370"/>
    </source>
</evidence>